<evidence type="ECO:0000256" key="2">
    <source>
        <dbReference type="ARBA" id="ARBA00005642"/>
    </source>
</evidence>
<gene>
    <name evidence="5" type="primary">truB</name>
    <name evidence="9" type="ordered locus">Srot_1548</name>
</gene>
<feature type="domain" description="tRNA pseudouridine synthase II TruB subfamily 2 C-terminal" evidence="7">
    <location>
        <begin position="245"/>
        <end position="299"/>
    </location>
</feature>
<name>D6Z7T1_SEGRD</name>
<dbReference type="PANTHER" id="PTHR13767">
    <property type="entry name" value="TRNA-PSEUDOURIDINE SYNTHASE"/>
    <property type="match status" value="1"/>
</dbReference>
<dbReference type="NCBIfam" id="TIGR00431">
    <property type="entry name" value="TruB"/>
    <property type="match status" value="1"/>
</dbReference>
<evidence type="ECO:0000256" key="5">
    <source>
        <dbReference type="HAMAP-Rule" id="MF_01080"/>
    </source>
</evidence>
<dbReference type="EC" id="5.4.99.25" evidence="5"/>
<feature type="domain" description="tRNA pseudouridylate synthase B C-terminal" evidence="8">
    <location>
        <begin position="189"/>
        <end position="228"/>
    </location>
</feature>
<dbReference type="STRING" id="640132.Srot_1548"/>
<dbReference type="Pfam" id="PF01509">
    <property type="entry name" value="TruB_N"/>
    <property type="match status" value="1"/>
</dbReference>
<keyword evidence="10" id="KW-1185">Reference proteome</keyword>
<dbReference type="AlphaFoldDB" id="D6Z7T1"/>
<dbReference type="KEGG" id="srt:Srot_1548"/>
<dbReference type="Proteomes" id="UP000002247">
    <property type="component" value="Chromosome"/>
</dbReference>
<sequence length="304" mass="31558">MPGEHSQDPHGLVIVDKPQGMTSHDMVAKARRFFRTRKVGHAGTLDPMATGVLVLGLGKATRLLGRLTADEKRYHGTIRLGEQTASDDADGEVVRRASAAGVALDAIMAGIAALTGEISQVPPAVSAIKVGGVRAHAAARAGAALELKARQVVVRRFELVAERKLIGADGAELWDLDVEVDCTAGTYIRSLARDLGAGLGVGGHLSRLRRVASGPFTITQARCLASLEADPSCSMTLDEAARAAFAARDLSADQTRDLGHGKKIPAAGVAGEYAGFSPEGSLVALLEERDGKACPTAVFQPAGG</sequence>
<evidence type="ECO:0000256" key="4">
    <source>
        <dbReference type="ARBA" id="ARBA00023235"/>
    </source>
</evidence>
<dbReference type="InterPro" id="IPR015225">
    <property type="entry name" value="tRNA_psdUridine_synth_fam2_C"/>
</dbReference>
<dbReference type="SUPFAM" id="SSF55120">
    <property type="entry name" value="Pseudouridine synthase"/>
    <property type="match status" value="1"/>
</dbReference>
<dbReference type="InterPro" id="IPR014780">
    <property type="entry name" value="tRNA_psdUridine_synth_TruB"/>
</dbReference>
<dbReference type="Gene3D" id="3.30.2350.10">
    <property type="entry name" value="Pseudouridine synthase"/>
    <property type="match status" value="1"/>
</dbReference>
<dbReference type="EMBL" id="CP001958">
    <property type="protein sequence ID" value="ADG98011.1"/>
    <property type="molecule type" value="Genomic_DNA"/>
</dbReference>
<dbReference type="GO" id="GO:0031119">
    <property type="term" value="P:tRNA pseudouridine synthesis"/>
    <property type="evidence" value="ECO:0007669"/>
    <property type="project" value="UniProtKB-UniRule"/>
</dbReference>
<evidence type="ECO:0000256" key="1">
    <source>
        <dbReference type="ARBA" id="ARBA00000385"/>
    </source>
</evidence>
<dbReference type="InterPro" id="IPR015947">
    <property type="entry name" value="PUA-like_sf"/>
</dbReference>
<comment type="catalytic activity">
    <reaction evidence="1 5">
        <text>uridine(55) in tRNA = pseudouridine(55) in tRNA</text>
        <dbReference type="Rhea" id="RHEA:42532"/>
        <dbReference type="Rhea" id="RHEA-COMP:10101"/>
        <dbReference type="Rhea" id="RHEA-COMP:10102"/>
        <dbReference type="ChEBI" id="CHEBI:65314"/>
        <dbReference type="ChEBI" id="CHEBI:65315"/>
        <dbReference type="EC" id="5.4.99.25"/>
    </reaction>
</comment>
<dbReference type="Pfam" id="PF09142">
    <property type="entry name" value="TruB_C"/>
    <property type="match status" value="1"/>
</dbReference>
<comment type="function">
    <text evidence="5">Responsible for synthesis of pseudouridine from uracil-55 in the psi GC loop of transfer RNAs.</text>
</comment>
<organism evidence="9 10">
    <name type="scientific">Segniliparus rotundus (strain ATCC BAA-972 / CDC 1076 / CIP 108378 / DSM 44985 / JCM 13578)</name>
    <dbReference type="NCBI Taxonomy" id="640132"/>
    <lineage>
        <taxon>Bacteria</taxon>
        <taxon>Bacillati</taxon>
        <taxon>Actinomycetota</taxon>
        <taxon>Actinomycetes</taxon>
        <taxon>Mycobacteriales</taxon>
        <taxon>Segniliparaceae</taxon>
        <taxon>Segniliparus</taxon>
    </lineage>
</organism>
<feature type="active site" description="Nucleophile" evidence="5">
    <location>
        <position position="46"/>
    </location>
</feature>
<keyword evidence="3 5" id="KW-0819">tRNA processing</keyword>
<dbReference type="InterPro" id="IPR036974">
    <property type="entry name" value="PUA_sf"/>
</dbReference>
<dbReference type="PANTHER" id="PTHR13767:SF2">
    <property type="entry name" value="PSEUDOURIDYLATE SYNTHASE TRUB1"/>
    <property type="match status" value="1"/>
</dbReference>
<evidence type="ECO:0000259" key="6">
    <source>
        <dbReference type="Pfam" id="PF01509"/>
    </source>
</evidence>
<dbReference type="GO" id="GO:1990481">
    <property type="term" value="P:mRNA pseudouridine synthesis"/>
    <property type="evidence" value="ECO:0007669"/>
    <property type="project" value="TreeGrafter"/>
</dbReference>
<dbReference type="InterPro" id="IPR002501">
    <property type="entry name" value="PsdUridine_synth_N"/>
</dbReference>
<dbReference type="InterPro" id="IPR032819">
    <property type="entry name" value="TruB_C"/>
</dbReference>
<accession>D6Z7T1</accession>
<comment type="similarity">
    <text evidence="2 5">Belongs to the pseudouridine synthase TruB family. Type 1 subfamily.</text>
</comment>
<evidence type="ECO:0000313" key="9">
    <source>
        <dbReference type="EMBL" id="ADG98011.1"/>
    </source>
</evidence>
<feature type="domain" description="Pseudouridine synthase II N-terminal" evidence="6">
    <location>
        <begin position="31"/>
        <end position="188"/>
    </location>
</feature>
<dbReference type="HAMAP" id="MF_01080">
    <property type="entry name" value="TruB_bact"/>
    <property type="match status" value="1"/>
</dbReference>
<dbReference type="RefSeq" id="WP_013138464.1">
    <property type="nucleotide sequence ID" value="NC_014168.1"/>
</dbReference>
<dbReference type="InterPro" id="IPR020103">
    <property type="entry name" value="PsdUridine_synth_cat_dom_sf"/>
</dbReference>
<dbReference type="SUPFAM" id="SSF88697">
    <property type="entry name" value="PUA domain-like"/>
    <property type="match status" value="1"/>
</dbReference>
<protein>
    <recommendedName>
        <fullName evidence="5">tRNA pseudouridine synthase B</fullName>
        <ecNumber evidence="5">5.4.99.25</ecNumber>
    </recommendedName>
    <alternativeName>
        <fullName evidence="5">tRNA pseudouridine(55) synthase</fullName>
        <shortName evidence="5">Psi55 synthase</shortName>
    </alternativeName>
    <alternativeName>
        <fullName evidence="5">tRNA pseudouridylate synthase</fullName>
    </alternativeName>
    <alternativeName>
        <fullName evidence="5">tRNA-uridine isomerase</fullName>
    </alternativeName>
</protein>
<evidence type="ECO:0000259" key="7">
    <source>
        <dbReference type="Pfam" id="PF09142"/>
    </source>
</evidence>
<dbReference type="GO" id="GO:0003723">
    <property type="term" value="F:RNA binding"/>
    <property type="evidence" value="ECO:0007669"/>
    <property type="project" value="InterPro"/>
</dbReference>
<evidence type="ECO:0000313" key="10">
    <source>
        <dbReference type="Proteomes" id="UP000002247"/>
    </source>
</evidence>
<dbReference type="CDD" id="cd02573">
    <property type="entry name" value="PseudoU_synth_EcTruB"/>
    <property type="match status" value="1"/>
</dbReference>
<dbReference type="HOGENOM" id="CLU_032087_0_0_11"/>
<dbReference type="Pfam" id="PF16198">
    <property type="entry name" value="TruB_C_2"/>
    <property type="match status" value="1"/>
</dbReference>
<keyword evidence="4 5" id="KW-0413">Isomerase</keyword>
<dbReference type="GO" id="GO:0160148">
    <property type="term" value="F:tRNA pseudouridine(55) synthase activity"/>
    <property type="evidence" value="ECO:0007669"/>
    <property type="project" value="UniProtKB-EC"/>
</dbReference>
<dbReference type="Gene3D" id="2.30.130.10">
    <property type="entry name" value="PUA domain"/>
    <property type="match status" value="1"/>
</dbReference>
<evidence type="ECO:0000256" key="3">
    <source>
        <dbReference type="ARBA" id="ARBA00022694"/>
    </source>
</evidence>
<proteinExistence type="inferred from homology"/>
<reference evidence="9 10" key="1">
    <citation type="journal article" date="2010" name="Stand. Genomic Sci.">
        <title>Complete genome sequence of Segniliparus rotundus type strain (CDC 1076).</title>
        <authorList>
            <person name="Sikorski J."/>
            <person name="Lapidus A."/>
            <person name="Copeland A."/>
            <person name="Misra M."/>
            <person name="Glavina Del Rio T."/>
            <person name="Nolan M."/>
            <person name="Lucas S."/>
            <person name="Chen F."/>
            <person name="Tice H."/>
            <person name="Cheng J.F."/>
            <person name="Jando M."/>
            <person name="Schneider S."/>
            <person name="Bruce D."/>
            <person name="Goodwin L."/>
            <person name="Pitluck S."/>
            <person name="Liolios K."/>
            <person name="Mikhailova N."/>
            <person name="Pati A."/>
            <person name="Ivanova N."/>
            <person name="Mavromatis K."/>
            <person name="Chen A."/>
            <person name="Palaniappan K."/>
            <person name="Chertkov O."/>
            <person name="Land M."/>
            <person name="Hauser L."/>
            <person name="Chang Y.J."/>
            <person name="Jeffries C.D."/>
            <person name="Brettin T."/>
            <person name="Detter J.C."/>
            <person name="Han C."/>
            <person name="Rohde M."/>
            <person name="Goker M."/>
            <person name="Bristow J."/>
            <person name="Eisen J.A."/>
            <person name="Markowitz V."/>
            <person name="Hugenholtz P."/>
            <person name="Kyrpides N.C."/>
            <person name="Klenk H.P."/>
        </authorList>
    </citation>
    <scope>NUCLEOTIDE SEQUENCE [LARGE SCALE GENOMIC DNA]</scope>
    <source>
        <strain evidence="10">ATCC BAA-972 / CDC 1076 / CIP 108378 / DSM 44985 / JCM 13578</strain>
    </source>
</reference>
<dbReference type="eggNOG" id="COG0130">
    <property type="taxonomic scope" value="Bacteria"/>
</dbReference>
<dbReference type="OrthoDB" id="9802309at2"/>
<evidence type="ECO:0000259" key="8">
    <source>
        <dbReference type="Pfam" id="PF16198"/>
    </source>
</evidence>